<accession>W4FMQ0</accession>
<evidence type="ECO:0000256" key="1">
    <source>
        <dbReference type="SAM" id="MobiDB-lite"/>
    </source>
</evidence>
<dbReference type="GeneID" id="20817834"/>
<organism evidence="3">
    <name type="scientific">Aphanomyces astaci</name>
    <name type="common">Crayfish plague agent</name>
    <dbReference type="NCBI Taxonomy" id="112090"/>
    <lineage>
        <taxon>Eukaryota</taxon>
        <taxon>Sar</taxon>
        <taxon>Stramenopiles</taxon>
        <taxon>Oomycota</taxon>
        <taxon>Saprolegniomycetes</taxon>
        <taxon>Saprolegniales</taxon>
        <taxon>Verrucalvaceae</taxon>
        <taxon>Aphanomyces</taxon>
    </lineage>
</organism>
<keyword evidence="2" id="KW-1133">Transmembrane helix</keyword>
<name>W4FMQ0_APHAT</name>
<feature type="transmembrane region" description="Helical" evidence="2">
    <location>
        <begin position="317"/>
        <end position="339"/>
    </location>
</feature>
<dbReference type="STRING" id="112090.W4FMQ0"/>
<feature type="region of interest" description="Disordered" evidence="1">
    <location>
        <begin position="815"/>
        <end position="915"/>
    </location>
</feature>
<feature type="transmembrane region" description="Helical" evidence="2">
    <location>
        <begin position="212"/>
        <end position="234"/>
    </location>
</feature>
<feature type="compositionally biased region" description="Polar residues" evidence="1">
    <location>
        <begin position="833"/>
        <end position="853"/>
    </location>
</feature>
<keyword evidence="2" id="KW-0472">Membrane</keyword>
<evidence type="ECO:0000313" key="3">
    <source>
        <dbReference type="EMBL" id="ETV68079.1"/>
    </source>
</evidence>
<dbReference type="EMBL" id="KI913189">
    <property type="protein sequence ID" value="ETV68079.1"/>
    <property type="molecule type" value="Genomic_DNA"/>
</dbReference>
<feature type="transmembrane region" description="Helical" evidence="2">
    <location>
        <begin position="186"/>
        <end position="206"/>
    </location>
</feature>
<evidence type="ECO:0000256" key="2">
    <source>
        <dbReference type="SAM" id="Phobius"/>
    </source>
</evidence>
<gene>
    <name evidence="3" type="ORF">H257_15838</name>
</gene>
<feature type="transmembrane region" description="Helical" evidence="2">
    <location>
        <begin position="468"/>
        <end position="496"/>
    </location>
</feature>
<protein>
    <submittedName>
        <fullName evidence="3">Uncharacterized protein</fullName>
    </submittedName>
</protein>
<feature type="transmembrane region" description="Helical" evidence="2">
    <location>
        <begin position="425"/>
        <end position="448"/>
    </location>
</feature>
<dbReference type="AlphaFoldDB" id="W4FMQ0"/>
<dbReference type="RefSeq" id="XP_009842378.1">
    <property type="nucleotide sequence ID" value="XM_009844076.1"/>
</dbReference>
<feature type="region of interest" description="Disordered" evidence="1">
    <location>
        <begin position="1"/>
        <end position="29"/>
    </location>
</feature>
<proteinExistence type="predicted"/>
<sequence>MSQRGNNNGREGLSSPPFTPRTMSHEAHSRVAQVEEYVVETVAEVGATAKAIVQELKVDIEHIVEVSTSPRESPSKGSFMEKIQTLKNLSPTKADMVNSVNKIKSMWRYRHSTVTTDGGEGGFDGDDGYSSSEEDEEEWSVVLDKPIETILADYSNRKWKDAPDYLLRTLHIHTLRQLPIPHTRKLYLILTGPGYTLFITVANWALASSIFVMYAVLVGFGSAVYCSAVVTGVLPRPVLRSWKALFKLEWEALKLFLRLEWEACLDYRVRQPRIDELVTSPDKETKKRVLAQVVDTVLDNIRADVAGSMRYKDLSSAVSLGSVVVCGTLYVLFVAFTFIGTNMDFTQMNTKNFDGLAIILPFLLAEELAVFLARVTLVIKWFSVFLHDNAVVQMLVDDNEPQEKASLSEFINDARTMCKSIGVGAWDMTGIASAMTAVWTIFFLYQSYYVDLKSQGLEPGPPGLADTMFWSMVLYSVTIITLCALPFTSWFGGAVADDKYTAMLKSCQTFMMMNRLSTVQQEVSLALRKEIARQRGVPVGQHVSSEEKRVLRSFRAGILKTLDKADFVSFFLYTICMALVDFEASDGENAYYRDTSNGGKVPTSIKRLRHRGTYTHCTKLEIPIDQLQAVEIALFNASAARYDDVDVVDASSSPSKEKAQGAVVSSMYDVVVLDTTVGASFIDKQVYDLSQVLDNPSVRYHAVYRNPYTNQLVLGLEMKMMERRDKLRQTTTNVLGSVYLLAVTNAQNQFEIGNGPIFLRGAGLEKKTLKLEAVDLLFERVGGRVLPRYIRRCTLAMHHEATLFAQADDYLRGNLHAVPPTSQGSSTTTSLSRKGSTSGPEPSRSTGSASHLTASDYRTAKTTTDGGGGGSQRRASGLKLSTHSWKEGSSREAATTTPPPPTESQHVQPAQRVGTDAALQRVHSVTSNRDLSSWTSNP</sequence>
<reference evidence="3" key="1">
    <citation type="submission" date="2013-12" db="EMBL/GenBank/DDBJ databases">
        <title>The Genome Sequence of Aphanomyces astaci APO3.</title>
        <authorList>
            <consortium name="The Broad Institute Genomics Platform"/>
            <person name="Russ C."/>
            <person name="Tyler B."/>
            <person name="van West P."/>
            <person name="Dieguez-Uribeondo J."/>
            <person name="Young S.K."/>
            <person name="Zeng Q."/>
            <person name="Gargeya S."/>
            <person name="Fitzgerald M."/>
            <person name="Abouelleil A."/>
            <person name="Alvarado L."/>
            <person name="Chapman S.B."/>
            <person name="Gainer-Dewar J."/>
            <person name="Goldberg J."/>
            <person name="Griggs A."/>
            <person name="Gujja S."/>
            <person name="Hansen M."/>
            <person name="Howarth C."/>
            <person name="Imamovic A."/>
            <person name="Ireland A."/>
            <person name="Larimer J."/>
            <person name="McCowan C."/>
            <person name="Murphy C."/>
            <person name="Pearson M."/>
            <person name="Poon T.W."/>
            <person name="Priest M."/>
            <person name="Roberts A."/>
            <person name="Saif S."/>
            <person name="Shea T."/>
            <person name="Sykes S."/>
            <person name="Wortman J."/>
            <person name="Nusbaum C."/>
            <person name="Birren B."/>
        </authorList>
    </citation>
    <scope>NUCLEOTIDE SEQUENCE [LARGE SCALE GENOMIC DNA]</scope>
    <source>
        <strain evidence="3">APO3</strain>
    </source>
</reference>
<feature type="transmembrane region" description="Helical" evidence="2">
    <location>
        <begin position="359"/>
        <end position="379"/>
    </location>
</feature>
<dbReference type="OrthoDB" id="65975at2759"/>
<dbReference type="VEuPathDB" id="FungiDB:H257_15838"/>
<feature type="compositionally biased region" description="Low complexity" evidence="1">
    <location>
        <begin position="821"/>
        <end position="832"/>
    </location>
</feature>
<keyword evidence="2" id="KW-0812">Transmembrane</keyword>